<accession>A0A8J1TID6</accession>
<sequence length="122" mass="13845">MWNIKENSQDFGSDYQQPGASYVITQSSDTHLFDASVNSSPSMDSSNYIMDSSSHGTVNMYDSQRIDIGHQCSICLKKFTSNKTLRVHSNIHAGKKTYCNKCNKAFSDPASLRRHRKNFNHF</sequence>
<dbReference type="GO" id="GO:0005634">
    <property type="term" value="C:nucleus"/>
    <property type="evidence" value="ECO:0007669"/>
    <property type="project" value="UniProtKB-SubCell"/>
</dbReference>
<keyword evidence="8" id="KW-1185">Reference proteome</keyword>
<dbReference type="Proteomes" id="UP000749559">
    <property type="component" value="Unassembled WGS sequence"/>
</dbReference>
<dbReference type="PANTHER" id="PTHR16515">
    <property type="entry name" value="PR DOMAIN ZINC FINGER PROTEIN"/>
    <property type="match status" value="1"/>
</dbReference>
<evidence type="ECO:0000313" key="7">
    <source>
        <dbReference type="EMBL" id="CAH1778352.1"/>
    </source>
</evidence>
<dbReference type="EMBL" id="CAIIXF020000002">
    <property type="protein sequence ID" value="CAH1778352.1"/>
    <property type="molecule type" value="Genomic_DNA"/>
</dbReference>
<dbReference type="Pfam" id="PF00096">
    <property type="entry name" value="zf-C2H2"/>
    <property type="match status" value="2"/>
</dbReference>
<evidence type="ECO:0000256" key="6">
    <source>
        <dbReference type="ARBA" id="ARBA00023242"/>
    </source>
</evidence>
<name>A0A8J1TID6_OWEFU</name>
<keyword evidence="5" id="KW-0862">Zinc</keyword>
<dbReference type="InterPro" id="IPR050331">
    <property type="entry name" value="Zinc_finger"/>
</dbReference>
<keyword evidence="3" id="KW-0677">Repeat</keyword>
<reference evidence="7" key="1">
    <citation type="submission" date="2022-03" db="EMBL/GenBank/DDBJ databases">
        <authorList>
            <person name="Martin C."/>
        </authorList>
    </citation>
    <scope>NUCLEOTIDE SEQUENCE</scope>
</reference>
<dbReference type="InterPro" id="IPR036236">
    <property type="entry name" value="Znf_C2H2_sf"/>
</dbReference>
<dbReference type="GO" id="GO:0010468">
    <property type="term" value="P:regulation of gene expression"/>
    <property type="evidence" value="ECO:0007669"/>
    <property type="project" value="TreeGrafter"/>
</dbReference>
<proteinExistence type="predicted"/>
<keyword evidence="6" id="KW-0539">Nucleus</keyword>
<dbReference type="AlphaFoldDB" id="A0A8J1TID6"/>
<keyword evidence="2" id="KW-0479">Metal-binding</keyword>
<evidence type="ECO:0000256" key="2">
    <source>
        <dbReference type="ARBA" id="ARBA00022723"/>
    </source>
</evidence>
<organism evidence="7 8">
    <name type="scientific">Owenia fusiformis</name>
    <name type="common">Polychaete worm</name>
    <dbReference type="NCBI Taxonomy" id="6347"/>
    <lineage>
        <taxon>Eukaryota</taxon>
        <taxon>Metazoa</taxon>
        <taxon>Spiralia</taxon>
        <taxon>Lophotrochozoa</taxon>
        <taxon>Annelida</taxon>
        <taxon>Polychaeta</taxon>
        <taxon>Sedentaria</taxon>
        <taxon>Canalipalpata</taxon>
        <taxon>Sabellida</taxon>
        <taxon>Oweniida</taxon>
        <taxon>Oweniidae</taxon>
        <taxon>Owenia</taxon>
    </lineage>
</organism>
<protein>
    <submittedName>
        <fullName evidence="7">Uncharacterized protein</fullName>
    </submittedName>
</protein>
<evidence type="ECO:0000313" key="8">
    <source>
        <dbReference type="Proteomes" id="UP000749559"/>
    </source>
</evidence>
<keyword evidence="4" id="KW-0863">Zinc-finger</keyword>
<dbReference type="Gene3D" id="3.30.160.60">
    <property type="entry name" value="Classic Zinc Finger"/>
    <property type="match status" value="2"/>
</dbReference>
<dbReference type="InterPro" id="IPR013087">
    <property type="entry name" value="Znf_C2H2_type"/>
</dbReference>
<dbReference type="PROSITE" id="PS50157">
    <property type="entry name" value="ZINC_FINGER_C2H2_2"/>
    <property type="match status" value="2"/>
</dbReference>
<evidence type="ECO:0000256" key="4">
    <source>
        <dbReference type="ARBA" id="ARBA00022771"/>
    </source>
</evidence>
<evidence type="ECO:0000256" key="1">
    <source>
        <dbReference type="ARBA" id="ARBA00004123"/>
    </source>
</evidence>
<dbReference type="SUPFAM" id="SSF57667">
    <property type="entry name" value="beta-beta-alpha zinc fingers"/>
    <property type="match status" value="1"/>
</dbReference>
<dbReference type="SMART" id="SM00355">
    <property type="entry name" value="ZnF_C2H2"/>
    <property type="match status" value="2"/>
</dbReference>
<evidence type="ECO:0000256" key="3">
    <source>
        <dbReference type="ARBA" id="ARBA00022737"/>
    </source>
</evidence>
<dbReference type="PROSITE" id="PS00028">
    <property type="entry name" value="ZINC_FINGER_C2H2_1"/>
    <property type="match status" value="2"/>
</dbReference>
<gene>
    <name evidence="7" type="ORF">OFUS_LOCUS5281</name>
</gene>
<comment type="subcellular location">
    <subcellularLocation>
        <location evidence="1">Nucleus</location>
    </subcellularLocation>
</comment>
<evidence type="ECO:0000256" key="5">
    <source>
        <dbReference type="ARBA" id="ARBA00022833"/>
    </source>
</evidence>
<dbReference type="GO" id="GO:0008270">
    <property type="term" value="F:zinc ion binding"/>
    <property type="evidence" value="ECO:0007669"/>
    <property type="project" value="UniProtKB-KW"/>
</dbReference>
<dbReference type="PANTHER" id="PTHR16515:SF49">
    <property type="entry name" value="GASTRULA ZINC FINGER PROTEIN XLCGF49.1-LIKE-RELATED"/>
    <property type="match status" value="1"/>
</dbReference>
<dbReference type="OrthoDB" id="3437960at2759"/>
<comment type="caution">
    <text evidence="7">The sequence shown here is derived from an EMBL/GenBank/DDBJ whole genome shotgun (WGS) entry which is preliminary data.</text>
</comment>